<dbReference type="Gramene" id="PAN34088">
    <property type="protein sequence ID" value="PAN34088"/>
    <property type="gene ID" value="PAHAL_6G068800"/>
</dbReference>
<name>A0A2S3I159_9POAL</name>
<dbReference type="Proteomes" id="UP000243499">
    <property type="component" value="Chromosome 6"/>
</dbReference>
<accession>A0A2S3I159</accession>
<dbReference type="EMBL" id="CM008051">
    <property type="protein sequence ID" value="PAN34088.1"/>
    <property type="molecule type" value="Genomic_DNA"/>
</dbReference>
<sequence length="80" mass="9384">MLACVPFERPKKTRIRGRAAQQYKDQAMRWLVEGASAKNRATHSTFSMLVPVYMVIVNMYMRSDRIASFLYAKVTEHEYH</sequence>
<proteinExistence type="predicted"/>
<gene>
    <name evidence="1" type="ORF">PAHAL_6G068800</name>
</gene>
<organism evidence="1">
    <name type="scientific">Panicum hallii</name>
    <dbReference type="NCBI Taxonomy" id="206008"/>
    <lineage>
        <taxon>Eukaryota</taxon>
        <taxon>Viridiplantae</taxon>
        <taxon>Streptophyta</taxon>
        <taxon>Embryophyta</taxon>
        <taxon>Tracheophyta</taxon>
        <taxon>Spermatophyta</taxon>
        <taxon>Magnoliopsida</taxon>
        <taxon>Liliopsida</taxon>
        <taxon>Poales</taxon>
        <taxon>Poaceae</taxon>
        <taxon>PACMAD clade</taxon>
        <taxon>Panicoideae</taxon>
        <taxon>Panicodae</taxon>
        <taxon>Paniceae</taxon>
        <taxon>Panicinae</taxon>
        <taxon>Panicum</taxon>
        <taxon>Panicum sect. Panicum</taxon>
    </lineage>
</organism>
<reference evidence="1" key="1">
    <citation type="submission" date="2018-04" db="EMBL/GenBank/DDBJ databases">
        <title>WGS assembly of Panicum hallii.</title>
        <authorList>
            <person name="Lovell J."/>
            <person name="Jenkins J."/>
            <person name="Lowry D."/>
            <person name="Mamidi S."/>
            <person name="Sreedasyam A."/>
            <person name="Weng X."/>
            <person name="Barry K."/>
            <person name="Bonette J."/>
            <person name="Campitelli B."/>
            <person name="Daum C."/>
            <person name="Gordon S."/>
            <person name="Gould B."/>
            <person name="Lipzen A."/>
            <person name="Macqueen A."/>
            <person name="Palacio-Mejia J."/>
            <person name="Plott C."/>
            <person name="Shakirov E."/>
            <person name="Shu S."/>
            <person name="Yoshinaga Y."/>
            <person name="Zane M."/>
            <person name="Rokhsar D."/>
            <person name="Grimwood J."/>
            <person name="Schmutz J."/>
            <person name="Juenger T."/>
        </authorList>
    </citation>
    <scope>NUCLEOTIDE SEQUENCE [LARGE SCALE GENOMIC DNA]</scope>
    <source>
        <strain evidence="1">FIL2</strain>
    </source>
</reference>
<evidence type="ECO:0000313" key="1">
    <source>
        <dbReference type="EMBL" id="PAN34088.1"/>
    </source>
</evidence>
<protein>
    <submittedName>
        <fullName evidence="1">Uncharacterized protein</fullName>
    </submittedName>
</protein>
<dbReference type="AlphaFoldDB" id="A0A2S3I159"/>